<gene>
    <name evidence="1" type="ORF">DENOEST_1048</name>
</gene>
<name>A0A6S6XVI1_9PROT</name>
<dbReference type="OrthoDB" id="9181969at2"/>
<dbReference type="RefSeq" id="WP_145772181.1">
    <property type="nucleotide sequence ID" value="NZ_LR778301.1"/>
</dbReference>
<evidence type="ECO:0008006" key="3">
    <source>
        <dbReference type="Google" id="ProtNLM"/>
    </source>
</evidence>
<proteinExistence type="predicted"/>
<dbReference type="KEGG" id="doe:DENOEST_1048"/>
<evidence type="ECO:0000313" key="2">
    <source>
        <dbReference type="Proteomes" id="UP000515733"/>
    </source>
</evidence>
<protein>
    <recommendedName>
        <fullName evidence="3">DUF3567 domain-containing protein</fullName>
    </recommendedName>
</protein>
<sequence>MEVIFNNPQMVIINYPGLDAVELFDKRSGRGGLMQGSVALRFFNEFNTVLASGGDEEALEDLFDDYSTVLSQPLTRH</sequence>
<dbReference type="InterPro" id="IPR021951">
    <property type="entry name" value="DUF3567"/>
</dbReference>
<keyword evidence="2" id="KW-1185">Reference proteome</keyword>
<dbReference type="AlphaFoldDB" id="A0A6S6XVI1"/>
<reference evidence="1 2" key="1">
    <citation type="submission" date="2020-03" db="EMBL/GenBank/DDBJ databases">
        <authorList>
            <consortium name="Genoscope - CEA"/>
            <person name="William W."/>
        </authorList>
    </citation>
    <scope>NUCLEOTIDE SEQUENCE [LARGE SCALE GENOMIC DNA]</scope>
    <source>
        <strain evidence="2">DSM 16959</strain>
    </source>
</reference>
<dbReference type="EMBL" id="LR778301">
    <property type="protein sequence ID" value="CAB1368213.1"/>
    <property type="molecule type" value="Genomic_DNA"/>
</dbReference>
<dbReference type="Proteomes" id="UP000515733">
    <property type="component" value="Chromosome"/>
</dbReference>
<dbReference type="Pfam" id="PF12091">
    <property type="entry name" value="DUF3567"/>
    <property type="match status" value="1"/>
</dbReference>
<accession>A0A6S6XVI1</accession>
<evidence type="ECO:0000313" key="1">
    <source>
        <dbReference type="EMBL" id="CAB1368213.1"/>
    </source>
</evidence>
<organism evidence="1 2">
    <name type="scientific">Denitratisoma oestradiolicum</name>
    <dbReference type="NCBI Taxonomy" id="311182"/>
    <lineage>
        <taxon>Bacteria</taxon>
        <taxon>Pseudomonadati</taxon>
        <taxon>Pseudomonadota</taxon>
        <taxon>Betaproteobacteria</taxon>
        <taxon>Nitrosomonadales</taxon>
        <taxon>Sterolibacteriaceae</taxon>
        <taxon>Denitratisoma</taxon>
    </lineage>
</organism>